<feature type="region of interest" description="Disordered" evidence="1">
    <location>
        <begin position="92"/>
        <end position="130"/>
    </location>
</feature>
<feature type="signal peptide" evidence="2">
    <location>
        <begin position="1"/>
        <end position="31"/>
    </location>
</feature>
<dbReference type="AlphaFoldDB" id="A0AAU7CJW7"/>
<feature type="chain" id="PRO_5043783844" description="BcpO-related WXXGXW repeat protein" evidence="2">
    <location>
        <begin position="32"/>
        <end position="145"/>
    </location>
</feature>
<keyword evidence="2" id="KW-0732">Signal</keyword>
<dbReference type="RefSeq" id="WP_406698277.1">
    <property type="nucleotide sequence ID" value="NZ_CP155447.1"/>
</dbReference>
<evidence type="ECO:0000256" key="1">
    <source>
        <dbReference type="SAM" id="MobiDB-lite"/>
    </source>
</evidence>
<reference evidence="3" key="1">
    <citation type="submission" date="2024-05" db="EMBL/GenBank/DDBJ databases">
        <title>Planctomycetes of the genus Singulisphaera possess chitinolytic capabilities.</title>
        <authorList>
            <person name="Ivanova A."/>
        </authorList>
    </citation>
    <scope>NUCLEOTIDE SEQUENCE</scope>
    <source>
        <strain evidence="3">Ch08T</strain>
    </source>
</reference>
<evidence type="ECO:0000313" key="3">
    <source>
        <dbReference type="EMBL" id="XBH05456.1"/>
    </source>
</evidence>
<evidence type="ECO:0000256" key="2">
    <source>
        <dbReference type="SAM" id="SignalP"/>
    </source>
</evidence>
<feature type="compositionally biased region" description="Low complexity" evidence="1">
    <location>
        <begin position="102"/>
        <end position="119"/>
    </location>
</feature>
<dbReference type="EMBL" id="CP155447">
    <property type="protein sequence ID" value="XBH05456.1"/>
    <property type="molecule type" value="Genomic_DNA"/>
</dbReference>
<name>A0AAU7CJW7_9BACT</name>
<protein>
    <recommendedName>
        <fullName evidence="4">BcpO-related WXXGXW repeat protein</fullName>
    </recommendedName>
</protein>
<proteinExistence type="predicted"/>
<gene>
    <name evidence="3" type="ORF">V5E97_05405</name>
</gene>
<organism evidence="3">
    <name type="scientific">Singulisphaera sp. Ch08</name>
    <dbReference type="NCBI Taxonomy" id="3120278"/>
    <lineage>
        <taxon>Bacteria</taxon>
        <taxon>Pseudomonadati</taxon>
        <taxon>Planctomycetota</taxon>
        <taxon>Planctomycetia</taxon>
        <taxon>Isosphaerales</taxon>
        <taxon>Isosphaeraceae</taxon>
        <taxon>Singulisphaera</taxon>
    </lineage>
</organism>
<accession>A0AAU7CJW7</accession>
<evidence type="ECO:0008006" key="4">
    <source>
        <dbReference type="Google" id="ProtNLM"/>
    </source>
</evidence>
<sequence>MAMQFRKKARGLATFVALNALIGLGSPKAEAQTGYVQGGGGYAPGWNGYVSGNGWTRYSPNVVAPPAPAQTAQATAPAAAWRGYNPGEAWRSYRPGTALQGRPTASAPTSSRTTRSASTFKPSHYREYGTGRNMFMHKPWLPNHP</sequence>